<protein>
    <submittedName>
        <fullName evidence="1">Uncharacterized protein</fullName>
    </submittedName>
</protein>
<proteinExistence type="predicted"/>
<dbReference type="RefSeq" id="WP_136334717.1">
    <property type="nucleotide sequence ID" value="NZ_QXMP01000001.1"/>
</dbReference>
<dbReference type="OrthoDB" id="1100725at2"/>
<keyword evidence="2" id="KW-1185">Reference proteome</keyword>
<organism evidence="1 2">
    <name type="scientific">Robertkochia marina</name>
    <dbReference type="NCBI Taxonomy" id="1227945"/>
    <lineage>
        <taxon>Bacteria</taxon>
        <taxon>Pseudomonadati</taxon>
        <taxon>Bacteroidota</taxon>
        <taxon>Flavobacteriia</taxon>
        <taxon>Flavobacteriales</taxon>
        <taxon>Flavobacteriaceae</taxon>
        <taxon>Robertkochia</taxon>
    </lineage>
</organism>
<evidence type="ECO:0000313" key="2">
    <source>
        <dbReference type="Proteomes" id="UP000305939"/>
    </source>
</evidence>
<reference evidence="1 2" key="1">
    <citation type="submission" date="2019-04" db="EMBL/GenBank/DDBJ databases">
        <title>Draft genome sequence of Robertkochia marina CC-AMO-30D.</title>
        <authorList>
            <person name="Hameed A."/>
            <person name="Lin S.-Y."/>
            <person name="Shahina M."/>
            <person name="Lai W.-A."/>
            <person name="Young C.-C."/>
        </authorList>
    </citation>
    <scope>NUCLEOTIDE SEQUENCE [LARGE SCALE GENOMIC DNA]</scope>
    <source>
        <strain evidence="1 2">CC-AMO-30D</strain>
    </source>
</reference>
<evidence type="ECO:0000313" key="1">
    <source>
        <dbReference type="EMBL" id="THD69227.1"/>
    </source>
</evidence>
<gene>
    <name evidence="1" type="ORF">E7Z59_02535</name>
</gene>
<comment type="caution">
    <text evidence="1">The sequence shown here is derived from an EMBL/GenBank/DDBJ whole genome shotgun (WGS) entry which is preliminary data.</text>
</comment>
<sequence length="234" mass="26764">MKKKIESELVKIAHRILNMQGKEDIEDLKREARLAYENLTLLSFLETHIQPSKQVEIRNEIAERFETLAGSVLRGNSNVPETNPHEHEDDLMTPGMQTIRDMVKEMPDPESLEDILAGFGVEPDFVKRDKEIITADLDVKEKVQTKMPAPAVETRSKSKGGLSIGLNDKISFIKYLFNGSDEDYARVISQLNTKGSFEEAYSFLNEMVKPDYNNWEGQEIYEARLIKILEARFA</sequence>
<accession>A0A4S3M4U2</accession>
<name>A0A4S3M4U2_9FLAO</name>
<dbReference type="Proteomes" id="UP000305939">
    <property type="component" value="Unassembled WGS sequence"/>
</dbReference>
<dbReference type="AlphaFoldDB" id="A0A4S3M4U2"/>
<dbReference type="EMBL" id="SSMC01000001">
    <property type="protein sequence ID" value="THD69227.1"/>
    <property type="molecule type" value="Genomic_DNA"/>
</dbReference>